<dbReference type="InterPro" id="IPR007219">
    <property type="entry name" value="XnlR_reg_dom"/>
</dbReference>
<dbReference type="CDD" id="cd12148">
    <property type="entry name" value="fungal_TF_MHR"/>
    <property type="match status" value="1"/>
</dbReference>
<dbReference type="PANTHER" id="PTHR47425">
    <property type="entry name" value="FARB-RELATED"/>
    <property type="match status" value="1"/>
</dbReference>
<comment type="caution">
    <text evidence="3">The sequence shown here is derived from an EMBL/GenBank/DDBJ whole genome shotgun (WGS) entry which is preliminary data.</text>
</comment>
<dbReference type="InterPro" id="IPR052761">
    <property type="entry name" value="Fungal_Detox/Toxin_TFs"/>
</dbReference>
<evidence type="ECO:0000313" key="3">
    <source>
        <dbReference type="EMBL" id="KAK5048796.1"/>
    </source>
</evidence>
<dbReference type="Proteomes" id="UP001345691">
    <property type="component" value="Unassembled WGS sequence"/>
</dbReference>
<dbReference type="Pfam" id="PF04082">
    <property type="entry name" value="Fungal_trans"/>
    <property type="match status" value="1"/>
</dbReference>
<dbReference type="EMBL" id="JAVRRF010000051">
    <property type="protein sequence ID" value="KAK5048796.1"/>
    <property type="molecule type" value="Genomic_DNA"/>
</dbReference>
<gene>
    <name evidence="3" type="ORF">LTR69_011259</name>
</gene>
<keyword evidence="4" id="KW-1185">Reference proteome</keyword>
<evidence type="ECO:0000259" key="2">
    <source>
        <dbReference type="Pfam" id="PF04082"/>
    </source>
</evidence>
<protein>
    <recommendedName>
        <fullName evidence="2">Xylanolytic transcriptional activator regulatory domain-containing protein</fullName>
    </recommendedName>
</protein>
<feature type="domain" description="Xylanolytic transcriptional activator regulatory" evidence="2">
    <location>
        <begin position="28"/>
        <end position="174"/>
    </location>
</feature>
<evidence type="ECO:0000313" key="4">
    <source>
        <dbReference type="Proteomes" id="UP001345691"/>
    </source>
</evidence>
<evidence type="ECO:0000256" key="1">
    <source>
        <dbReference type="ARBA" id="ARBA00023242"/>
    </source>
</evidence>
<keyword evidence="1" id="KW-0539">Nucleus</keyword>
<dbReference type="PANTHER" id="PTHR47425:SF2">
    <property type="entry name" value="FARB-RELATED"/>
    <property type="match status" value="1"/>
</dbReference>
<proteinExistence type="predicted"/>
<name>A0ABR0IW68_9EURO</name>
<reference evidence="3 4" key="1">
    <citation type="submission" date="2023-08" db="EMBL/GenBank/DDBJ databases">
        <title>Black Yeasts Isolated from many extreme environments.</title>
        <authorList>
            <person name="Coleine C."/>
            <person name="Stajich J.E."/>
            <person name="Selbmann L."/>
        </authorList>
    </citation>
    <scope>NUCLEOTIDE SEQUENCE [LARGE SCALE GENOMIC DNA]</scope>
    <source>
        <strain evidence="3 4">CCFEE 6328</strain>
    </source>
</reference>
<accession>A0ABR0IW68</accession>
<organism evidence="3 4">
    <name type="scientific">Exophiala sideris</name>
    <dbReference type="NCBI Taxonomy" id="1016849"/>
    <lineage>
        <taxon>Eukaryota</taxon>
        <taxon>Fungi</taxon>
        <taxon>Dikarya</taxon>
        <taxon>Ascomycota</taxon>
        <taxon>Pezizomycotina</taxon>
        <taxon>Eurotiomycetes</taxon>
        <taxon>Chaetothyriomycetidae</taxon>
        <taxon>Chaetothyriales</taxon>
        <taxon>Herpotrichiellaceae</taxon>
        <taxon>Exophiala</taxon>
    </lineage>
</organism>
<sequence>MYAGLAHLDEEVLRLNGCLSRHDFQETLLTRAKLLHDLKSEPDIYTVAQATLLMSINHESSRTSTIWLAHSHLAAQKLGLENRGAYLLMKIDQSNLSKRLWWSIYVRDNTLRLELGSPLRLQEVPYHVPLLNLDCFNLSPFSTLVQSRLPEAPYLQKPEIHEMLMQIAIQRSGLVCQLSQILAMPARMSVSSKVQQDESVYFDQALREWDWELEPDLRFEPKSSRVFEYHCGLLSLLYLSTSNALHLIRLQPRSGAIGLDRIRTDVEHNTGQALNTASALYLSGSLIPPTMGMGMVYNAVNLSVTLAKWRKLSLVESLPLDSAIICLRALVESQPRGTAMEIALCHLGSRMQSLLIESEAKVEDIKQRGRHKGADSFDNQRGIDVEEKMSSLVASKRAK</sequence>